<comment type="caution">
    <text evidence="1">The sequence shown here is derived from an EMBL/GenBank/DDBJ whole genome shotgun (WGS) entry which is preliminary data.</text>
</comment>
<protein>
    <submittedName>
        <fullName evidence="1">Uncharacterized protein</fullName>
    </submittedName>
</protein>
<dbReference type="EMBL" id="JXLU01000010">
    <property type="protein sequence ID" value="KIO74180.1"/>
    <property type="molecule type" value="Genomic_DNA"/>
</dbReference>
<dbReference type="Proteomes" id="UP000032076">
    <property type="component" value="Unassembled WGS sequence"/>
</dbReference>
<accession>A0ABD4AAD3</accession>
<proteinExistence type="predicted"/>
<evidence type="ECO:0000313" key="1">
    <source>
        <dbReference type="EMBL" id="KIO74180.1"/>
    </source>
</evidence>
<reference evidence="1 2" key="1">
    <citation type="submission" date="2015-01" db="EMBL/GenBank/DDBJ databases">
        <title>Draft Genome Sequences of Four Bacillus thermoamylovorans Strains, Isolated From Food Products.</title>
        <authorList>
            <person name="Krawcyk A.O."/>
            <person name="Berendsen E.M."/>
            <person name="Eijlander R.T."/>
            <person name="de Jong A."/>
            <person name="Wells-Bennik M."/>
            <person name="Kuipers O.P."/>
        </authorList>
    </citation>
    <scope>NUCLEOTIDE SEQUENCE [LARGE SCALE GENOMIC DNA]</scope>
    <source>
        <strain evidence="1 2">B4167</strain>
    </source>
</reference>
<name>A0ABD4AAD3_9BACI</name>
<gene>
    <name evidence="1" type="ORF">B4167_0458</name>
</gene>
<dbReference type="AlphaFoldDB" id="A0ABD4AAD3"/>
<evidence type="ECO:0000313" key="2">
    <source>
        <dbReference type="Proteomes" id="UP000032076"/>
    </source>
</evidence>
<organism evidence="1 2">
    <name type="scientific">Caldibacillus thermoamylovorans</name>
    <dbReference type="NCBI Taxonomy" id="35841"/>
    <lineage>
        <taxon>Bacteria</taxon>
        <taxon>Bacillati</taxon>
        <taxon>Bacillota</taxon>
        <taxon>Bacilli</taxon>
        <taxon>Bacillales</taxon>
        <taxon>Bacillaceae</taxon>
        <taxon>Caldibacillus</taxon>
    </lineage>
</organism>
<sequence length="38" mass="4005">MSGVQIGPGAIALTRIPCFTREAESDLVNETIAPFVAE</sequence>